<evidence type="ECO:0000256" key="2">
    <source>
        <dbReference type="SAM" id="SignalP"/>
    </source>
</evidence>
<feature type="chain" id="PRO_5011768322" description="DUF2066 domain-containing protein" evidence="2">
    <location>
        <begin position="34"/>
        <end position="399"/>
    </location>
</feature>
<dbReference type="Proteomes" id="UP000198644">
    <property type="component" value="Unassembled WGS sequence"/>
</dbReference>
<dbReference type="InterPro" id="IPR018642">
    <property type="entry name" value="DUF2066"/>
</dbReference>
<reference evidence="3 4" key="1">
    <citation type="submission" date="2016-10" db="EMBL/GenBank/DDBJ databases">
        <authorList>
            <person name="de Groot N.N."/>
        </authorList>
    </citation>
    <scope>NUCLEOTIDE SEQUENCE [LARGE SCALE GENOMIC DNA]</scope>
    <source>
        <strain evidence="3 4">CGMCC 1.9167</strain>
    </source>
</reference>
<evidence type="ECO:0000313" key="4">
    <source>
        <dbReference type="Proteomes" id="UP000198644"/>
    </source>
</evidence>
<keyword evidence="2" id="KW-0732">Signal</keyword>
<feature type="signal peptide" evidence="2">
    <location>
        <begin position="1"/>
        <end position="33"/>
    </location>
</feature>
<evidence type="ECO:0000256" key="1">
    <source>
        <dbReference type="SAM" id="MobiDB-lite"/>
    </source>
</evidence>
<gene>
    <name evidence="3" type="ORF">SAMN05216203_0052</name>
</gene>
<dbReference type="STRING" id="650891.SAMN05216203_0052"/>
<name>A0A1I6GG18_9GAMM</name>
<dbReference type="OrthoDB" id="6195299at2"/>
<accession>A0A1I6GG18</accession>
<organism evidence="3 4">
    <name type="scientific">Marinobacter daqiaonensis</name>
    <dbReference type="NCBI Taxonomy" id="650891"/>
    <lineage>
        <taxon>Bacteria</taxon>
        <taxon>Pseudomonadati</taxon>
        <taxon>Pseudomonadota</taxon>
        <taxon>Gammaproteobacteria</taxon>
        <taxon>Pseudomonadales</taxon>
        <taxon>Marinobacteraceae</taxon>
        <taxon>Marinobacter</taxon>
    </lineage>
</organism>
<dbReference type="EMBL" id="FOYW01000001">
    <property type="protein sequence ID" value="SFR41144.1"/>
    <property type="molecule type" value="Genomic_DNA"/>
</dbReference>
<sequence length="399" mass="42811">MAVTHHWHQLGQRLFLLLATACLALLTAMPAHAVVVDGLFREQVPLTGTDEQALAEGYETALREVLVRVSGNSEVTGLEGIGPVLEDAESLVQSWQVVQGEDGGKALAVTFGQVAVNRALASAGARVWGANRPLTLAWIAVQDRGDRGLLVDPDESSGEGWSAHFQQAAAERGLPLVFPAVEQASDRRLLSEVWGQFMGRISEASQGTSHDLLAVVRINRRNDGWEASWIYEGEGVDQQKSATGASPKELTRTIIDAWTSELADRFAVTASAVATGPVVHIEIADVDSVADYAAIKRALSGLTPVESVGARQVTRQRIVLRVAFTGELDQLRRNIALDDRFLPVAPEPESTDRPGPEAGPGATAEPAQVKTGQDVFQKVDQTLHYRWRGGVIATPSAGE</sequence>
<proteinExistence type="predicted"/>
<keyword evidence="4" id="KW-1185">Reference proteome</keyword>
<evidence type="ECO:0000313" key="3">
    <source>
        <dbReference type="EMBL" id="SFR41144.1"/>
    </source>
</evidence>
<dbReference type="AlphaFoldDB" id="A0A1I6GG18"/>
<evidence type="ECO:0008006" key="5">
    <source>
        <dbReference type="Google" id="ProtNLM"/>
    </source>
</evidence>
<dbReference type="RefSeq" id="WP_092008326.1">
    <property type="nucleotide sequence ID" value="NZ_FOYW01000001.1"/>
</dbReference>
<protein>
    <recommendedName>
        <fullName evidence="5">DUF2066 domain-containing protein</fullName>
    </recommendedName>
</protein>
<feature type="region of interest" description="Disordered" evidence="1">
    <location>
        <begin position="342"/>
        <end position="373"/>
    </location>
</feature>
<dbReference type="Pfam" id="PF09839">
    <property type="entry name" value="DUF2066"/>
    <property type="match status" value="1"/>
</dbReference>